<protein>
    <submittedName>
        <fullName evidence="1">Uncharacterized protein</fullName>
    </submittedName>
</protein>
<evidence type="ECO:0000313" key="1">
    <source>
        <dbReference type="EMBL" id="MXQ93918.1"/>
    </source>
</evidence>
<organism evidence="1 2">
    <name type="scientific">Bos mutus</name>
    <name type="common">wild yak</name>
    <dbReference type="NCBI Taxonomy" id="72004"/>
    <lineage>
        <taxon>Eukaryota</taxon>
        <taxon>Metazoa</taxon>
        <taxon>Chordata</taxon>
        <taxon>Craniata</taxon>
        <taxon>Vertebrata</taxon>
        <taxon>Euteleostomi</taxon>
        <taxon>Mammalia</taxon>
        <taxon>Eutheria</taxon>
        <taxon>Laurasiatheria</taxon>
        <taxon>Artiodactyla</taxon>
        <taxon>Ruminantia</taxon>
        <taxon>Pecora</taxon>
        <taxon>Bovidae</taxon>
        <taxon>Bovinae</taxon>
        <taxon>Bos</taxon>
    </lineage>
</organism>
<dbReference type="AlphaFoldDB" id="A0A6B0RV18"/>
<evidence type="ECO:0000313" key="2">
    <source>
        <dbReference type="Proteomes" id="UP000322234"/>
    </source>
</evidence>
<name>A0A6B0RV18_9CETA</name>
<comment type="caution">
    <text evidence="1">The sequence shown here is derived from an EMBL/GenBank/DDBJ whole genome shotgun (WGS) entry which is preliminary data.</text>
</comment>
<keyword evidence="2" id="KW-1185">Reference proteome</keyword>
<gene>
    <name evidence="1" type="ORF">E5288_WYG008088</name>
</gene>
<reference evidence="1" key="1">
    <citation type="submission" date="2019-10" db="EMBL/GenBank/DDBJ databases">
        <title>The sequence and de novo assembly of the wild yak genome.</title>
        <authorList>
            <person name="Liu Y."/>
        </authorList>
    </citation>
    <scope>NUCLEOTIDE SEQUENCE [LARGE SCALE GENOMIC DNA]</scope>
    <source>
        <strain evidence="1">WY2019</strain>
    </source>
</reference>
<accession>A0A6B0RV18</accession>
<sequence>MENVILCPKFIQIKAFKYRFLADFFPFRAEIYLQGKNHEGSDHDGSIDMHSSVSPWGSWITFKVYIICTSAKVDAQLEIVIQGSNSFWLSIYSKLLQLGPWRETVLYESVFVLIEEKKISHHLLIISMTDQVIMFGVYEHYAFKVGIHPPNVLAIAPLYDLQNTVITRVQTASIYGLLNPKLVHEDSCRPLSELPHTSTKTDGVMFHMRWRRTMMPENGGTDDVDGVKRVDYSGYVYSVIIKSIFESKSRFLNAIDSDSHRARLKGFGKDITHWLPTDAFPWWNGKVLLEAPRPRLGVCPVLDRCGQEGTGGKFMVQPIHNDVF</sequence>
<dbReference type="Proteomes" id="UP000322234">
    <property type="component" value="Unassembled WGS sequence"/>
</dbReference>
<proteinExistence type="predicted"/>
<dbReference type="EMBL" id="VBQZ03000102">
    <property type="protein sequence ID" value="MXQ93918.1"/>
    <property type="molecule type" value="Genomic_DNA"/>
</dbReference>